<sequence length="92" mass="10158">MGLFICSASTVTLVPNGLRRQWLKYRLGIGPGAVSTSFPFCTEWLSFFRIIEEMGCSIERGNSEETALFAVFHGLPTLGSPSRMVHPHPLVC</sequence>
<proteinExistence type="predicted"/>
<comment type="caution">
    <text evidence="1">The sequence shown here is derived from an EMBL/GenBank/DDBJ whole genome shotgun (WGS) entry which is preliminary data.</text>
</comment>
<protein>
    <submittedName>
        <fullName evidence="1">Uncharacterized protein</fullName>
    </submittedName>
</protein>
<dbReference type="EMBL" id="VMNF01000015">
    <property type="protein sequence ID" value="TXB95752.1"/>
    <property type="molecule type" value="Genomic_DNA"/>
</dbReference>
<evidence type="ECO:0000313" key="1">
    <source>
        <dbReference type="EMBL" id="TXB95752.1"/>
    </source>
</evidence>
<name>A0A5C6SB06_FUSOC</name>
<dbReference type="AlphaFoldDB" id="A0A5C6SB06"/>
<evidence type="ECO:0000313" key="2">
    <source>
        <dbReference type="Proteomes" id="UP000321331"/>
    </source>
</evidence>
<dbReference type="Proteomes" id="UP000321331">
    <property type="component" value="Unassembled WGS sequence"/>
</dbReference>
<reference evidence="1 2" key="1">
    <citation type="submission" date="2019-07" db="EMBL/GenBank/DDBJ databases">
        <title>The First High-Quality Draft Genome Sequence of the Causal Agent of the Current Panama Disease Epidemic.</title>
        <authorList>
            <person name="Warmington R.J."/>
            <person name="Kay W."/>
            <person name="Jeffries A."/>
            <person name="Bebber D."/>
            <person name="Moore K."/>
            <person name="Studholme D.J."/>
        </authorList>
    </citation>
    <scope>NUCLEOTIDE SEQUENCE [LARGE SCALE GENOMIC DNA]</scope>
    <source>
        <strain evidence="1 2">TR4</strain>
    </source>
</reference>
<gene>
    <name evidence="1" type="ORF">FocTR4_00016662</name>
</gene>
<organism evidence="1 2">
    <name type="scientific">Fusarium oxysporum f. sp. cubense</name>
    <dbReference type="NCBI Taxonomy" id="61366"/>
    <lineage>
        <taxon>Eukaryota</taxon>
        <taxon>Fungi</taxon>
        <taxon>Dikarya</taxon>
        <taxon>Ascomycota</taxon>
        <taxon>Pezizomycotina</taxon>
        <taxon>Sordariomycetes</taxon>
        <taxon>Hypocreomycetidae</taxon>
        <taxon>Hypocreales</taxon>
        <taxon>Nectriaceae</taxon>
        <taxon>Fusarium</taxon>
        <taxon>Fusarium oxysporum species complex</taxon>
    </lineage>
</organism>
<accession>A0A5C6SB06</accession>